<dbReference type="InterPro" id="IPR013766">
    <property type="entry name" value="Thioredoxin_domain"/>
</dbReference>
<protein>
    <submittedName>
        <fullName evidence="3">TlpA disulfide reductase family protein</fullName>
    </submittedName>
</protein>
<evidence type="ECO:0000313" key="3">
    <source>
        <dbReference type="EMBL" id="MDT0622091.1"/>
    </source>
</evidence>
<proteinExistence type="predicted"/>
<accession>A0ABU3BIW6</accession>
<dbReference type="RefSeq" id="WP_311385691.1">
    <property type="nucleotide sequence ID" value="NZ_JAVRHU010000003.1"/>
</dbReference>
<organism evidence="3 4">
    <name type="scientific">Croceitalea vernalis</name>
    <dbReference type="NCBI Taxonomy" id="3075599"/>
    <lineage>
        <taxon>Bacteria</taxon>
        <taxon>Pseudomonadati</taxon>
        <taxon>Bacteroidota</taxon>
        <taxon>Flavobacteriia</taxon>
        <taxon>Flavobacteriales</taxon>
        <taxon>Flavobacteriaceae</taxon>
        <taxon>Croceitalea</taxon>
    </lineage>
</organism>
<sequence>MRCQELFGFKEPLYMAIKKKTVLNITVILFILSFFVTPLGHYGKLFLNRIFSFSPYIVDEANRRQITDFDWRLKDAEWNLVNFEKSKGKITLINFWASWRLPSEAELKSIQDLYNQYKDQVDFYIITNENRPPVEEFMQKHDFTFPVTYLIIGDKSAVEVPEKPPYSYLIDQTGTIVIEQDGIADWNTSTVRDLIDDLIAR</sequence>
<dbReference type="CDD" id="cd02966">
    <property type="entry name" value="TlpA_like_family"/>
    <property type="match status" value="1"/>
</dbReference>
<name>A0ABU3BIW6_9FLAO</name>
<dbReference type="PANTHER" id="PTHR42852">
    <property type="entry name" value="THIOL:DISULFIDE INTERCHANGE PROTEIN DSBE"/>
    <property type="match status" value="1"/>
</dbReference>
<keyword evidence="1" id="KW-1133">Transmembrane helix</keyword>
<feature type="domain" description="Thioredoxin" evidence="2">
    <location>
        <begin position="55"/>
        <end position="200"/>
    </location>
</feature>
<evidence type="ECO:0000259" key="2">
    <source>
        <dbReference type="PROSITE" id="PS51352"/>
    </source>
</evidence>
<dbReference type="PANTHER" id="PTHR42852:SF17">
    <property type="entry name" value="THIOREDOXIN-LIKE PROTEIN HI_1115"/>
    <property type="match status" value="1"/>
</dbReference>
<evidence type="ECO:0000256" key="1">
    <source>
        <dbReference type="SAM" id="Phobius"/>
    </source>
</evidence>
<keyword evidence="4" id="KW-1185">Reference proteome</keyword>
<dbReference type="Proteomes" id="UP001250662">
    <property type="component" value="Unassembled WGS sequence"/>
</dbReference>
<keyword evidence="1" id="KW-0472">Membrane</keyword>
<gene>
    <name evidence="3" type="ORF">RM520_10680</name>
</gene>
<dbReference type="SUPFAM" id="SSF52833">
    <property type="entry name" value="Thioredoxin-like"/>
    <property type="match status" value="1"/>
</dbReference>
<dbReference type="InterPro" id="IPR036249">
    <property type="entry name" value="Thioredoxin-like_sf"/>
</dbReference>
<dbReference type="EMBL" id="JAVRHU010000003">
    <property type="protein sequence ID" value="MDT0622091.1"/>
    <property type="molecule type" value="Genomic_DNA"/>
</dbReference>
<feature type="transmembrane region" description="Helical" evidence="1">
    <location>
        <begin position="21"/>
        <end position="42"/>
    </location>
</feature>
<dbReference type="InterPro" id="IPR000866">
    <property type="entry name" value="AhpC/TSA"/>
</dbReference>
<dbReference type="Pfam" id="PF00578">
    <property type="entry name" value="AhpC-TSA"/>
    <property type="match status" value="1"/>
</dbReference>
<comment type="caution">
    <text evidence="3">The sequence shown here is derived from an EMBL/GenBank/DDBJ whole genome shotgun (WGS) entry which is preliminary data.</text>
</comment>
<keyword evidence="1" id="KW-0812">Transmembrane</keyword>
<dbReference type="PROSITE" id="PS51352">
    <property type="entry name" value="THIOREDOXIN_2"/>
    <property type="match status" value="1"/>
</dbReference>
<reference evidence="3 4" key="1">
    <citation type="submission" date="2023-09" db="EMBL/GenBank/DDBJ databases">
        <authorList>
            <person name="Rey-Velasco X."/>
        </authorList>
    </citation>
    <scope>NUCLEOTIDE SEQUENCE [LARGE SCALE GENOMIC DNA]</scope>
    <source>
        <strain evidence="3 4">P007</strain>
    </source>
</reference>
<dbReference type="InterPro" id="IPR050553">
    <property type="entry name" value="Thioredoxin_ResA/DsbE_sf"/>
</dbReference>
<dbReference type="Gene3D" id="3.40.30.10">
    <property type="entry name" value="Glutaredoxin"/>
    <property type="match status" value="1"/>
</dbReference>
<evidence type="ECO:0000313" key="4">
    <source>
        <dbReference type="Proteomes" id="UP001250662"/>
    </source>
</evidence>